<dbReference type="PANTHER" id="PTHR10133:SF27">
    <property type="entry name" value="DNA POLYMERASE NU"/>
    <property type="match status" value="1"/>
</dbReference>
<name>A0A0F9M4R9_9ZZZZ</name>
<dbReference type="InterPro" id="IPR005122">
    <property type="entry name" value="Uracil-DNA_glycosylase-like"/>
</dbReference>
<feature type="domain" description="Uracil-DNA glycosylase-like" evidence="4">
    <location>
        <begin position="48"/>
        <end position="211"/>
    </location>
</feature>
<dbReference type="PRINTS" id="PR00868">
    <property type="entry name" value="DNAPOLI"/>
</dbReference>
<accession>A0A0F9M4R9</accession>
<dbReference type="EMBL" id="LAZR01005153">
    <property type="protein sequence ID" value="KKN02405.1"/>
    <property type="molecule type" value="Genomic_DNA"/>
</dbReference>
<dbReference type="SUPFAM" id="SSF53098">
    <property type="entry name" value="Ribonuclease H-like"/>
    <property type="match status" value="1"/>
</dbReference>
<dbReference type="SUPFAM" id="SSF52141">
    <property type="entry name" value="Uracil-DNA glycosylase-like"/>
    <property type="match status" value="1"/>
</dbReference>
<sequence length="835" mass="98424">MKGFFHDHSVKKKRTRTVINKSESDKNISGDPCEECGLYKQCKSPKMNYTGQGKQKVLIVAEGSGKSEDEDWKKLGYDKPTQLIGQAGRLFRNYLKPYDLDLDVDFWKINSVNCRTPDNRKPSKKEIKCCRFMVDKAIEELKPEMIWLLGGAAVESFYQGMYSHLEINTWRKLCIPDIRSDAWIIPLFHPSYLLRNEGNRNLESTFERDLKWAVSCIGKEKPEFIDFKKQVTCLYTLSEVLYALEVIERKEDPITFDYETTALKPYGEGHKIWSIAVNGYSFPYDYPHWKWKERLRIRHTWIRLLKDEKILKIAHNLKFEDQWSRAIFDIPEVKGWHWCTMNAAHIIDARKYYTKLDFQVLINFGVLPYDQDVKKYIKPKIGSKVNTLDQVPLEKLLLYGGIDERITSALWVKQEKFLSRKKELKGAYQFFHKGLLALSDAQGVGICINKEYYLEEEKELTKKIKSLEYKILNGKEARLFERKFKRKLKLKKEVSTKDLRDLFFGVMEMRSVKKTATGLESVDEEVLNQMDNVFARRIIQRRKLFKILSYINQYKKEEVDGKIHPFMDLHIARSFRSAGSLPNFHNIPVRDEQAKKAIRSGIVPSKGRKIGSADFVGAEICGAACYSKDPVLVKEIKAGVDMHYNLSKKIFLLNDKQTTKDLRFYTKNQFVFPEFYGSYYKNCAYNLQENCYELETKEGVKVRDHLKDKGIKTFDDFIDHVQKIEKDFWEKYHVYDEWKEKRILEYQKKGYVDTFFGHRRGGFLTNNQLLNTPIQGTSFHWLLWSFIELNEMSKGWNSNLIAQIHDELIYDLDPDEEESMERDEIYYDRENQGRK</sequence>
<dbReference type="SUPFAM" id="SSF56672">
    <property type="entry name" value="DNA/RNA polymerases"/>
    <property type="match status" value="1"/>
</dbReference>
<dbReference type="Gene3D" id="3.30.420.10">
    <property type="entry name" value="Ribonuclease H-like superfamily/Ribonuclease H"/>
    <property type="match status" value="1"/>
</dbReference>
<dbReference type="InterPro" id="IPR036895">
    <property type="entry name" value="Uracil-DNA_glycosylase-like_sf"/>
</dbReference>
<protein>
    <recommendedName>
        <fullName evidence="6">DNA-directed DNA polymerase family A palm domain-containing protein</fullName>
    </recommendedName>
</protein>
<evidence type="ECO:0000256" key="1">
    <source>
        <dbReference type="ARBA" id="ARBA00022705"/>
    </source>
</evidence>
<dbReference type="GO" id="GO:0006261">
    <property type="term" value="P:DNA-templated DNA replication"/>
    <property type="evidence" value="ECO:0007669"/>
    <property type="project" value="InterPro"/>
</dbReference>
<dbReference type="InterPro" id="IPR002298">
    <property type="entry name" value="DNA_polymerase_A"/>
</dbReference>
<evidence type="ECO:0008006" key="6">
    <source>
        <dbReference type="Google" id="ProtNLM"/>
    </source>
</evidence>
<dbReference type="Gene3D" id="1.10.150.20">
    <property type="entry name" value="5' to 3' exonuclease, C-terminal subdomain"/>
    <property type="match status" value="1"/>
</dbReference>
<evidence type="ECO:0000259" key="3">
    <source>
        <dbReference type="SMART" id="SM00482"/>
    </source>
</evidence>
<gene>
    <name evidence="5" type="ORF">LCGC14_1118070</name>
</gene>
<dbReference type="InterPro" id="IPR001098">
    <property type="entry name" value="DNA-dir_DNA_pol_A_palm_dom"/>
</dbReference>
<dbReference type="SMART" id="SM00987">
    <property type="entry name" value="UreE_C"/>
    <property type="match status" value="1"/>
</dbReference>
<dbReference type="GO" id="GO:0003677">
    <property type="term" value="F:DNA binding"/>
    <property type="evidence" value="ECO:0007669"/>
    <property type="project" value="InterPro"/>
</dbReference>
<dbReference type="InterPro" id="IPR043502">
    <property type="entry name" value="DNA/RNA_pol_sf"/>
</dbReference>
<dbReference type="Gene3D" id="3.30.70.370">
    <property type="match status" value="1"/>
</dbReference>
<dbReference type="SMART" id="SM00482">
    <property type="entry name" value="POLAc"/>
    <property type="match status" value="1"/>
</dbReference>
<organism evidence="5">
    <name type="scientific">marine sediment metagenome</name>
    <dbReference type="NCBI Taxonomy" id="412755"/>
    <lineage>
        <taxon>unclassified sequences</taxon>
        <taxon>metagenomes</taxon>
        <taxon>ecological metagenomes</taxon>
    </lineage>
</organism>
<dbReference type="InterPro" id="IPR036397">
    <property type="entry name" value="RNaseH_sf"/>
</dbReference>
<comment type="caution">
    <text evidence="5">The sequence shown here is derived from an EMBL/GenBank/DDBJ whole genome shotgun (WGS) entry which is preliminary data.</text>
</comment>
<dbReference type="Pfam" id="PF03167">
    <property type="entry name" value="UDG"/>
    <property type="match status" value="1"/>
</dbReference>
<dbReference type="GO" id="GO:0006302">
    <property type="term" value="P:double-strand break repair"/>
    <property type="evidence" value="ECO:0007669"/>
    <property type="project" value="TreeGrafter"/>
</dbReference>
<proteinExistence type="predicted"/>
<evidence type="ECO:0000313" key="5">
    <source>
        <dbReference type="EMBL" id="KKN02405.1"/>
    </source>
</evidence>
<dbReference type="GO" id="GO:0003887">
    <property type="term" value="F:DNA-directed DNA polymerase activity"/>
    <property type="evidence" value="ECO:0007669"/>
    <property type="project" value="InterPro"/>
</dbReference>
<dbReference type="Gene3D" id="3.40.470.10">
    <property type="entry name" value="Uracil-DNA glycosylase-like domain"/>
    <property type="match status" value="1"/>
</dbReference>
<evidence type="ECO:0000259" key="4">
    <source>
        <dbReference type="SMART" id="SM00986"/>
    </source>
</evidence>
<evidence type="ECO:0000256" key="2">
    <source>
        <dbReference type="SAM" id="MobiDB-lite"/>
    </source>
</evidence>
<dbReference type="PANTHER" id="PTHR10133">
    <property type="entry name" value="DNA POLYMERASE I"/>
    <property type="match status" value="1"/>
</dbReference>
<dbReference type="Gene3D" id="1.20.1060.10">
    <property type="entry name" value="Taq DNA Polymerase, Chain T, domain 4"/>
    <property type="match status" value="1"/>
</dbReference>
<reference evidence="5" key="1">
    <citation type="journal article" date="2015" name="Nature">
        <title>Complex archaea that bridge the gap between prokaryotes and eukaryotes.</title>
        <authorList>
            <person name="Spang A."/>
            <person name="Saw J.H."/>
            <person name="Jorgensen S.L."/>
            <person name="Zaremba-Niedzwiedzka K."/>
            <person name="Martijn J."/>
            <person name="Lind A.E."/>
            <person name="van Eijk R."/>
            <person name="Schleper C."/>
            <person name="Guy L."/>
            <person name="Ettema T.J."/>
        </authorList>
    </citation>
    <scope>NUCLEOTIDE SEQUENCE</scope>
</reference>
<feature type="region of interest" description="Disordered" evidence="2">
    <location>
        <begin position="1"/>
        <end position="28"/>
    </location>
</feature>
<dbReference type="Pfam" id="PF00476">
    <property type="entry name" value="DNA_pol_A"/>
    <property type="match status" value="1"/>
</dbReference>
<dbReference type="InterPro" id="IPR012337">
    <property type="entry name" value="RNaseH-like_sf"/>
</dbReference>
<dbReference type="SMART" id="SM00986">
    <property type="entry name" value="UDG"/>
    <property type="match status" value="1"/>
</dbReference>
<dbReference type="AlphaFoldDB" id="A0A0F9M4R9"/>
<feature type="domain" description="DNA-directed DNA polymerase family A palm" evidence="3">
    <location>
        <begin position="595"/>
        <end position="816"/>
    </location>
</feature>
<keyword evidence="1" id="KW-0235">DNA replication</keyword>